<reference evidence="2 3" key="1">
    <citation type="journal article" date="2013" name="Front. Plant Sci.">
        <title>The Reference Genome of the Halophytic Plant Eutrema salsugineum.</title>
        <authorList>
            <person name="Yang R."/>
            <person name="Jarvis D.E."/>
            <person name="Chen H."/>
            <person name="Beilstein M.A."/>
            <person name="Grimwood J."/>
            <person name="Jenkins J."/>
            <person name="Shu S."/>
            <person name="Prochnik S."/>
            <person name="Xin M."/>
            <person name="Ma C."/>
            <person name="Schmutz J."/>
            <person name="Wing R.A."/>
            <person name="Mitchell-Olds T."/>
            <person name="Schumaker K.S."/>
            <person name="Wang X."/>
        </authorList>
    </citation>
    <scope>NUCLEOTIDE SEQUENCE [LARGE SCALE GENOMIC DNA]</scope>
</reference>
<proteinExistence type="predicted"/>
<accession>V4NHE1</accession>
<dbReference type="CDD" id="cd22157">
    <property type="entry name" value="F-box_AtFBW1-like"/>
    <property type="match status" value="1"/>
</dbReference>
<dbReference type="SUPFAM" id="SSF81383">
    <property type="entry name" value="F-box domain"/>
    <property type="match status" value="1"/>
</dbReference>
<evidence type="ECO:0000313" key="2">
    <source>
        <dbReference type="EMBL" id="ESQ45591.1"/>
    </source>
</evidence>
<dbReference type="AlphaFoldDB" id="V4NHE1"/>
<protein>
    <recommendedName>
        <fullName evidence="1">F-box domain-containing protein</fullName>
    </recommendedName>
</protein>
<dbReference type="InterPro" id="IPR001810">
    <property type="entry name" value="F-box_dom"/>
</dbReference>
<dbReference type="Pfam" id="PF00646">
    <property type="entry name" value="F-box"/>
    <property type="match status" value="1"/>
</dbReference>
<dbReference type="Pfam" id="PF08268">
    <property type="entry name" value="FBA_3"/>
    <property type="match status" value="1"/>
</dbReference>
<dbReference type="InterPro" id="IPR036047">
    <property type="entry name" value="F-box-like_dom_sf"/>
</dbReference>
<name>V4NHE1_EUTSA</name>
<dbReference type="OMA" id="CKLWAST"/>
<keyword evidence="3" id="KW-1185">Reference proteome</keyword>
<sequence>MSGVGRSIPRDLVIEILSRLPVKSIARFRCVSKRWASTLYHPDFTDLFLKKSLARPRLFFVVKLRGKFVFFSTPLPLNPDQNSSSPLVADLHMSFSTEDSYSGVTPPVCGWLCSKVKNPVMCNPSTGQFITLPKVTLTGTVHTYLGYDPINKLFKVLCVSEDGCRVLTFGNGDMSWRMIDCPIPHSPLRNEICINGVLYYAAASTVEGMPPYLIVCFDVRFENFTFLVVNIKIWNSNLINCNGKLGAVLPDSFFCFTRRSTSLQLWVLEDVENQKWSKHSHVFPPLWRDIVGELNIVGMTGTGEFVFAPNAQLNPYIFFYNVVRNTVRRVRVQIQLGALASKYGKIYTFVDHVQDVKLMEAPRSS</sequence>
<dbReference type="PANTHER" id="PTHR31111">
    <property type="entry name" value="BNAA05G37150D PROTEIN-RELATED"/>
    <property type="match status" value="1"/>
</dbReference>
<dbReference type="KEGG" id="eus:EUTSA_v10011044mg"/>
<dbReference type="Proteomes" id="UP000030689">
    <property type="component" value="Unassembled WGS sequence"/>
</dbReference>
<dbReference type="PANTHER" id="PTHR31111:SF94">
    <property type="entry name" value="E3 UBIQUITIN-PROTEIN LIGASE SGIP1"/>
    <property type="match status" value="1"/>
</dbReference>
<evidence type="ECO:0000259" key="1">
    <source>
        <dbReference type="SMART" id="SM00256"/>
    </source>
</evidence>
<dbReference type="STRING" id="72664.V4NHE1"/>
<feature type="domain" description="F-box" evidence="1">
    <location>
        <begin position="8"/>
        <end position="48"/>
    </location>
</feature>
<gene>
    <name evidence="2" type="ORF">EUTSA_v10011044mg</name>
</gene>
<dbReference type="Gene3D" id="1.20.1280.50">
    <property type="match status" value="1"/>
</dbReference>
<dbReference type="NCBIfam" id="TIGR01640">
    <property type="entry name" value="F_box_assoc_1"/>
    <property type="match status" value="1"/>
</dbReference>
<evidence type="ECO:0000313" key="3">
    <source>
        <dbReference type="Proteomes" id="UP000030689"/>
    </source>
</evidence>
<dbReference type="InterPro" id="IPR013187">
    <property type="entry name" value="F-box-assoc_dom_typ3"/>
</dbReference>
<dbReference type="OrthoDB" id="687122at2759"/>
<dbReference type="eggNOG" id="ENOG502SNHU">
    <property type="taxonomic scope" value="Eukaryota"/>
</dbReference>
<dbReference type="Gramene" id="ESQ45591">
    <property type="protein sequence ID" value="ESQ45591"/>
    <property type="gene ID" value="EUTSA_v10011044mg"/>
</dbReference>
<dbReference type="SMART" id="SM00256">
    <property type="entry name" value="FBOX"/>
    <property type="match status" value="1"/>
</dbReference>
<dbReference type="EMBL" id="KI517435">
    <property type="protein sequence ID" value="ESQ45591.1"/>
    <property type="molecule type" value="Genomic_DNA"/>
</dbReference>
<dbReference type="InterPro" id="IPR017451">
    <property type="entry name" value="F-box-assoc_interact_dom"/>
</dbReference>
<organism evidence="2 3">
    <name type="scientific">Eutrema salsugineum</name>
    <name type="common">Saltwater cress</name>
    <name type="synonym">Sisymbrium salsugineum</name>
    <dbReference type="NCBI Taxonomy" id="72664"/>
    <lineage>
        <taxon>Eukaryota</taxon>
        <taxon>Viridiplantae</taxon>
        <taxon>Streptophyta</taxon>
        <taxon>Embryophyta</taxon>
        <taxon>Tracheophyta</taxon>
        <taxon>Spermatophyta</taxon>
        <taxon>Magnoliopsida</taxon>
        <taxon>eudicotyledons</taxon>
        <taxon>Gunneridae</taxon>
        <taxon>Pentapetalae</taxon>
        <taxon>rosids</taxon>
        <taxon>malvids</taxon>
        <taxon>Brassicales</taxon>
        <taxon>Brassicaceae</taxon>
        <taxon>Eutremeae</taxon>
        <taxon>Eutrema</taxon>
    </lineage>
</organism>